<reference evidence="2" key="1">
    <citation type="journal article" date="2014" name="Front. Microbiol.">
        <title>High frequency of phylogenetically diverse reductive dehalogenase-homologous genes in deep subseafloor sedimentary metagenomes.</title>
        <authorList>
            <person name="Kawai M."/>
            <person name="Futagami T."/>
            <person name="Toyoda A."/>
            <person name="Takaki Y."/>
            <person name="Nishi S."/>
            <person name="Hori S."/>
            <person name="Arai W."/>
            <person name="Tsubouchi T."/>
            <person name="Morono Y."/>
            <person name="Uchiyama I."/>
            <person name="Ito T."/>
            <person name="Fujiyama A."/>
            <person name="Inagaki F."/>
            <person name="Takami H."/>
        </authorList>
    </citation>
    <scope>NUCLEOTIDE SEQUENCE</scope>
    <source>
        <strain evidence="2">Expedition CK06-06</strain>
    </source>
</reference>
<keyword evidence="1" id="KW-1133">Transmembrane helix</keyword>
<feature type="transmembrane region" description="Helical" evidence="1">
    <location>
        <begin position="12"/>
        <end position="33"/>
    </location>
</feature>
<name>X1VIN2_9ZZZZ</name>
<gene>
    <name evidence="2" type="ORF">S12H4_48053</name>
</gene>
<sequence>MLFVVLHKQNKTIALVALGLYLAEAIILAVSKIGNFALIPLSLEYVKAGAPNSSYFQILGTLFFGVDRWGDTIHMLFFCLGGILWYYLFYRSEYIPRVLSVWGLLAVSLALIGTLLIIFDLEPLIILVIPNGLFELTIGLWLMLKGIRLYKIES</sequence>
<dbReference type="EMBL" id="BARW01029983">
    <property type="protein sequence ID" value="GAJ14996.1"/>
    <property type="molecule type" value="Genomic_DNA"/>
</dbReference>
<accession>X1VIN2</accession>
<organism evidence="2">
    <name type="scientific">marine sediment metagenome</name>
    <dbReference type="NCBI Taxonomy" id="412755"/>
    <lineage>
        <taxon>unclassified sequences</taxon>
        <taxon>metagenomes</taxon>
        <taxon>ecological metagenomes</taxon>
    </lineage>
</organism>
<keyword evidence="1" id="KW-0472">Membrane</keyword>
<proteinExistence type="predicted"/>
<evidence type="ECO:0008006" key="3">
    <source>
        <dbReference type="Google" id="ProtNLM"/>
    </source>
</evidence>
<comment type="caution">
    <text evidence="2">The sequence shown here is derived from an EMBL/GenBank/DDBJ whole genome shotgun (WGS) entry which is preliminary data.</text>
</comment>
<feature type="transmembrane region" description="Helical" evidence="1">
    <location>
        <begin position="72"/>
        <end position="89"/>
    </location>
</feature>
<keyword evidence="1" id="KW-0812">Transmembrane</keyword>
<dbReference type="AlphaFoldDB" id="X1VIN2"/>
<dbReference type="InterPro" id="IPR025495">
    <property type="entry name" value="DUF4386"/>
</dbReference>
<dbReference type="Pfam" id="PF14329">
    <property type="entry name" value="DUF4386"/>
    <property type="match status" value="1"/>
</dbReference>
<feature type="transmembrane region" description="Helical" evidence="1">
    <location>
        <begin position="125"/>
        <end position="144"/>
    </location>
</feature>
<evidence type="ECO:0000256" key="1">
    <source>
        <dbReference type="SAM" id="Phobius"/>
    </source>
</evidence>
<protein>
    <recommendedName>
        <fullName evidence="3">DUF4386 domain-containing protein</fullName>
    </recommendedName>
</protein>
<evidence type="ECO:0000313" key="2">
    <source>
        <dbReference type="EMBL" id="GAJ14996.1"/>
    </source>
</evidence>
<feature type="transmembrane region" description="Helical" evidence="1">
    <location>
        <begin position="101"/>
        <end position="119"/>
    </location>
</feature>